<comment type="caution">
    <text evidence="1">The sequence shown here is derived from an EMBL/GenBank/DDBJ whole genome shotgun (WGS) entry which is preliminary data.</text>
</comment>
<dbReference type="Proteomes" id="UP000783686">
    <property type="component" value="Unassembled WGS sequence"/>
</dbReference>
<dbReference type="EMBL" id="CAJFCW020000003">
    <property type="protein sequence ID" value="CAG9105789.1"/>
    <property type="molecule type" value="Genomic_DNA"/>
</dbReference>
<gene>
    <name evidence="1" type="ORF">BOKJ2_LOCUS6552</name>
</gene>
<keyword evidence="2" id="KW-1185">Reference proteome</keyword>
<dbReference type="AlphaFoldDB" id="A0A811KMS4"/>
<dbReference type="OrthoDB" id="10284833at2759"/>
<name>A0A811KMS4_9BILA</name>
<evidence type="ECO:0000313" key="2">
    <source>
        <dbReference type="Proteomes" id="UP000614601"/>
    </source>
</evidence>
<reference evidence="1" key="1">
    <citation type="submission" date="2020-09" db="EMBL/GenBank/DDBJ databases">
        <authorList>
            <person name="Kikuchi T."/>
        </authorList>
    </citation>
    <scope>NUCLEOTIDE SEQUENCE</scope>
    <source>
        <strain evidence="1">SH1</strain>
    </source>
</reference>
<dbReference type="Proteomes" id="UP000614601">
    <property type="component" value="Unassembled WGS sequence"/>
</dbReference>
<proteinExistence type="predicted"/>
<evidence type="ECO:0000313" key="1">
    <source>
        <dbReference type="EMBL" id="CAD5216356.1"/>
    </source>
</evidence>
<dbReference type="EMBL" id="CAJFDH010000003">
    <property type="protein sequence ID" value="CAD5216356.1"/>
    <property type="molecule type" value="Genomic_DNA"/>
</dbReference>
<protein>
    <submittedName>
        <fullName evidence="1">Uncharacterized protein</fullName>
    </submittedName>
</protein>
<sequence>MKSERGQKKVGRMLKTVREIEYDDIENASLIGQVYCEWYVREGPECSYTYDSSAYFYPIVVKIDQVTENGIPRPNKTELRSLTKRLEKTLKQWRMKEELGLDEMPDAIYVRVVAEIIIKANDEIDTIARFFDKTYSQNCLSN</sequence>
<organism evidence="1 2">
    <name type="scientific">Bursaphelenchus okinawaensis</name>
    <dbReference type="NCBI Taxonomy" id="465554"/>
    <lineage>
        <taxon>Eukaryota</taxon>
        <taxon>Metazoa</taxon>
        <taxon>Ecdysozoa</taxon>
        <taxon>Nematoda</taxon>
        <taxon>Chromadorea</taxon>
        <taxon>Rhabditida</taxon>
        <taxon>Tylenchina</taxon>
        <taxon>Tylenchomorpha</taxon>
        <taxon>Aphelenchoidea</taxon>
        <taxon>Aphelenchoididae</taxon>
        <taxon>Bursaphelenchus</taxon>
    </lineage>
</organism>
<accession>A0A811KMS4</accession>